<feature type="compositionally biased region" description="Polar residues" evidence="1">
    <location>
        <begin position="73"/>
        <end position="89"/>
    </location>
</feature>
<feature type="compositionally biased region" description="Basic and acidic residues" evidence="1">
    <location>
        <begin position="199"/>
        <end position="208"/>
    </location>
</feature>
<dbReference type="EMBL" id="CAJNJA010013364">
    <property type="protein sequence ID" value="CAE7319196.1"/>
    <property type="molecule type" value="Genomic_DNA"/>
</dbReference>
<gene>
    <name evidence="2" type="ORF">SNEC2469_LOCUS7995</name>
</gene>
<feature type="region of interest" description="Disordered" evidence="1">
    <location>
        <begin position="68"/>
        <end position="96"/>
    </location>
</feature>
<comment type="caution">
    <text evidence="2">The sequence shown here is derived from an EMBL/GenBank/DDBJ whole genome shotgun (WGS) entry which is preliminary data.</text>
</comment>
<feature type="region of interest" description="Disordered" evidence="1">
    <location>
        <begin position="186"/>
        <end position="208"/>
    </location>
</feature>
<feature type="compositionally biased region" description="Acidic residues" evidence="1">
    <location>
        <begin position="186"/>
        <end position="198"/>
    </location>
</feature>
<protein>
    <submittedName>
        <fullName evidence="2">Uncharacterized protein</fullName>
    </submittedName>
</protein>
<reference evidence="2" key="1">
    <citation type="submission" date="2021-02" db="EMBL/GenBank/DDBJ databases">
        <authorList>
            <person name="Dougan E. K."/>
            <person name="Rhodes N."/>
            <person name="Thang M."/>
            <person name="Chan C."/>
        </authorList>
    </citation>
    <scope>NUCLEOTIDE SEQUENCE</scope>
</reference>
<feature type="region of interest" description="Disordered" evidence="1">
    <location>
        <begin position="33"/>
        <end position="55"/>
    </location>
</feature>
<proteinExistence type="predicted"/>
<sequence length="241" mass="26628">AMRRICEAFQLRPELERQVLTLARRRAQGWQGAASECFGSPSGSDGEQPATQSRPGPLRKLVLVEHSFDGPGSTRSTASTASFGSLSSPSEDEATIKDPSDLLWQEIDWLMDSTQRHSLDGGPKMGRAPWLQRALRTLDLDPPGARCAMPPAAEGEEDEELSRKLVTAIINAERHAELSETLQEVLGDEGGVDDDDDDRGPRRQRSIDFQDSDIRFFVIDPQGEAMGEEYCRALHTKAKRP</sequence>
<accession>A0A812NG58</accession>
<dbReference type="Proteomes" id="UP000601435">
    <property type="component" value="Unassembled WGS sequence"/>
</dbReference>
<evidence type="ECO:0000313" key="3">
    <source>
        <dbReference type="Proteomes" id="UP000601435"/>
    </source>
</evidence>
<keyword evidence="3" id="KW-1185">Reference proteome</keyword>
<organism evidence="2 3">
    <name type="scientific">Symbiodinium necroappetens</name>
    <dbReference type="NCBI Taxonomy" id="1628268"/>
    <lineage>
        <taxon>Eukaryota</taxon>
        <taxon>Sar</taxon>
        <taxon>Alveolata</taxon>
        <taxon>Dinophyceae</taxon>
        <taxon>Suessiales</taxon>
        <taxon>Symbiodiniaceae</taxon>
        <taxon>Symbiodinium</taxon>
    </lineage>
</organism>
<dbReference type="OrthoDB" id="10368281at2759"/>
<name>A0A812NG58_9DINO</name>
<evidence type="ECO:0000256" key="1">
    <source>
        <dbReference type="SAM" id="MobiDB-lite"/>
    </source>
</evidence>
<evidence type="ECO:0000313" key="2">
    <source>
        <dbReference type="EMBL" id="CAE7319196.1"/>
    </source>
</evidence>
<feature type="non-terminal residue" evidence="2">
    <location>
        <position position="241"/>
    </location>
</feature>
<dbReference type="AlphaFoldDB" id="A0A812NG58"/>
<feature type="compositionally biased region" description="Polar residues" evidence="1">
    <location>
        <begin position="41"/>
        <end position="54"/>
    </location>
</feature>